<dbReference type="GO" id="GO:0016787">
    <property type="term" value="F:hydrolase activity"/>
    <property type="evidence" value="ECO:0007669"/>
    <property type="project" value="UniProtKB-KW"/>
</dbReference>
<keyword evidence="1" id="KW-0378">Hydrolase</keyword>
<keyword evidence="2" id="KW-1185">Reference proteome</keyword>
<dbReference type="EMBL" id="JBHRSW010000015">
    <property type="protein sequence ID" value="MFC3121936.1"/>
    <property type="molecule type" value="Genomic_DNA"/>
</dbReference>
<accession>A0ABV7FR86</accession>
<name>A0ABV7FR86_9ALTE</name>
<gene>
    <name evidence="1" type="ORF">ACFOHL_09915</name>
</gene>
<evidence type="ECO:0000313" key="1">
    <source>
        <dbReference type="EMBL" id="MFC3121936.1"/>
    </source>
</evidence>
<organism evidence="1 2">
    <name type="scientific">Agaribacter flavus</name>
    <dbReference type="NCBI Taxonomy" id="1902781"/>
    <lineage>
        <taxon>Bacteria</taxon>
        <taxon>Pseudomonadati</taxon>
        <taxon>Pseudomonadota</taxon>
        <taxon>Gammaproteobacteria</taxon>
        <taxon>Alteromonadales</taxon>
        <taxon>Alteromonadaceae</taxon>
        <taxon>Agaribacter</taxon>
    </lineage>
</organism>
<proteinExistence type="predicted"/>
<comment type="caution">
    <text evidence="1">The sequence shown here is derived from an EMBL/GenBank/DDBJ whole genome shotgun (WGS) entry which is preliminary data.</text>
</comment>
<evidence type="ECO:0000313" key="2">
    <source>
        <dbReference type="Proteomes" id="UP001595478"/>
    </source>
</evidence>
<dbReference type="Proteomes" id="UP001595478">
    <property type="component" value="Unassembled WGS sequence"/>
</dbReference>
<protein>
    <submittedName>
        <fullName evidence="1">HAD family hydrolase</fullName>
    </submittedName>
</protein>
<dbReference type="RefSeq" id="WP_376920066.1">
    <property type="nucleotide sequence ID" value="NZ_JBHRSW010000015.1"/>
</dbReference>
<reference evidence="2" key="1">
    <citation type="journal article" date="2019" name="Int. J. Syst. Evol. Microbiol.">
        <title>The Global Catalogue of Microorganisms (GCM) 10K type strain sequencing project: providing services to taxonomists for standard genome sequencing and annotation.</title>
        <authorList>
            <consortium name="The Broad Institute Genomics Platform"/>
            <consortium name="The Broad Institute Genome Sequencing Center for Infectious Disease"/>
            <person name="Wu L."/>
            <person name="Ma J."/>
        </authorList>
    </citation>
    <scope>NUCLEOTIDE SEQUENCE [LARGE SCALE GENOMIC DNA]</scope>
    <source>
        <strain evidence="2">KCTC 52473</strain>
    </source>
</reference>
<sequence length="324" mass="36800">MSEHEDSPLGFLAREGYFLKKIFSSLSAHKLIEKRPAFYLFTSRTFLFRICIADPYSWEYSCKHKFEGSIDDFLCARFGFTHAVTQKIFSKQLLGEVVSLPEDFDRITSIFYQHLDLLNNAVAKSRGVYRDYISSLPLFSGNKPILVDVGYSGTIQKLLTRLLGHDTLGLYFITTAQGIYKQNGTTAQIHSVFKDKVKMGGGYAMLDKSLFLESLLTAPNGQLIDMYKLSNPLLEKEVFRPVFGRVSYTQANFEELEAVFRGVCEAVVHFFQTGVRFSKVQIEEMYEVYTSSPQMIPSVLRPLFDVDDAISGNKNVKPLQLFGL</sequence>